<evidence type="ECO:0000313" key="3">
    <source>
        <dbReference type="RefSeq" id="XP_019095624.1"/>
    </source>
</evidence>
<reference evidence="3" key="2">
    <citation type="submission" date="2025-08" db="UniProtKB">
        <authorList>
            <consortium name="RefSeq"/>
        </authorList>
    </citation>
    <scope>IDENTIFICATION</scope>
    <source>
        <tissue evidence="3">Leaf</tissue>
    </source>
</reference>
<dbReference type="Proteomes" id="UP000694864">
    <property type="component" value="Chromosome 18"/>
</dbReference>
<proteinExistence type="predicted"/>
<dbReference type="SMART" id="SM00579">
    <property type="entry name" value="FBD"/>
    <property type="match status" value="1"/>
</dbReference>
<name>A0ABM1R9D6_CAMSA</name>
<dbReference type="PANTHER" id="PTHR31900:SF25">
    <property type="entry name" value="FBD DOMAIN-CONTAINING PROTEIN"/>
    <property type="match status" value="1"/>
</dbReference>
<dbReference type="Pfam" id="PF08387">
    <property type="entry name" value="FBD"/>
    <property type="match status" value="1"/>
</dbReference>
<sequence length="180" mass="21166">MICNILTDVTDTWRVKDLVISNLIWKGILQYFKSGPVLQFRDLSRLNVKFSKSDLEMLPILLESCPKLESFVLELVKGKYIFREKKDSKVMFSTVPQCLVSLLKFVEWKRAYSLFEGEMELIRYFLKNSTILEKFRLDAYSTEKAKCAFLQELLAMPRCSSICEIHYSFIPRKNIEYFVG</sequence>
<evidence type="ECO:0000313" key="2">
    <source>
        <dbReference type="Proteomes" id="UP000694864"/>
    </source>
</evidence>
<feature type="domain" description="FBD" evidence="1">
    <location>
        <begin position="97"/>
        <end position="168"/>
    </location>
</feature>
<dbReference type="PANTHER" id="PTHR31900">
    <property type="entry name" value="F-BOX/RNI SUPERFAMILY PROTEIN-RELATED"/>
    <property type="match status" value="1"/>
</dbReference>
<dbReference type="InterPro" id="IPR006566">
    <property type="entry name" value="FBD"/>
</dbReference>
<organism evidence="2 3">
    <name type="scientific">Camelina sativa</name>
    <name type="common">False flax</name>
    <name type="synonym">Myagrum sativum</name>
    <dbReference type="NCBI Taxonomy" id="90675"/>
    <lineage>
        <taxon>Eukaryota</taxon>
        <taxon>Viridiplantae</taxon>
        <taxon>Streptophyta</taxon>
        <taxon>Embryophyta</taxon>
        <taxon>Tracheophyta</taxon>
        <taxon>Spermatophyta</taxon>
        <taxon>Magnoliopsida</taxon>
        <taxon>eudicotyledons</taxon>
        <taxon>Gunneridae</taxon>
        <taxon>Pentapetalae</taxon>
        <taxon>rosids</taxon>
        <taxon>malvids</taxon>
        <taxon>Brassicales</taxon>
        <taxon>Brassicaceae</taxon>
        <taxon>Camelineae</taxon>
        <taxon>Camelina</taxon>
    </lineage>
</organism>
<dbReference type="InterPro" id="IPR050232">
    <property type="entry name" value="FBL13/AtMIF1-like"/>
</dbReference>
<keyword evidence="2" id="KW-1185">Reference proteome</keyword>
<dbReference type="RefSeq" id="XP_019095624.1">
    <property type="nucleotide sequence ID" value="XM_019240079.1"/>
</dbReference>
<reference evidence="2" key="1">
    <citation type="journal article" date="2014" name="Nat. Commun.">
        <title>The emerging biofuel crop Camelina sativa retains a highly undifferentiated hexaploid genome structure.</title>
        <authorList>
            <person name="Kagale S."/>
            <person name="Koh C."/>
            <person name="Nixon J."/>
            <person name="Bollina V."/>
            <person name="Clarke W.E."/>
            <person name="Tuteja R."/>
            <person name="Spillane C."/>
            <person name="Robinson S.J."/>
            <person name="Links M.G."/>
            <person name="Clarke C."/>
            <person name="Higgins E.E."/>
            <person name="Huebert T."/>
            <person name="Sharpe A.G."/>
            <person name="Parkin I.A."/>
        </authorList>
    </citation>
    <scope>NUCLEOTIDE SEQUENCE [LARGE SCALE GENOMIC DNA]</scope>
    <source>
        <strain evidence="2">cv. DH55</strain>
    </source>
</reference>
<gene>
    <name evidence="3" type="primary">LOC104761382</name>
</gene>
<accession>A0ABM1R9D6</accession>
<protein>
    <submittedName>
        <fullName evidence="3">F-box/FBD/LRR-repeat protein At1g51370-like</fullName>
    </submittedName>
</protein>
<dbReference type="GeneID" id="104761382"/>
<evidence type="ECO:0000259" key="1">
    <source>
        <dbReference type="SMART" id="SM00579"/>
    </source>
</evidence>